<dbReference type="PROSITE" id="PS51505">
    <property type="entry name" value="SCA7"/>
    <property type="match status" value="1"/>
</dbReference>
<dbReference type="Gene3D" id="6.10.140.1270">
    <property type="match status" value="1"/>
</dbReference>
<evidence type="ECO:0000313" key="2">
    <source>
        <dbReference type="EMBL" id="RKP23921.1"/>
    </source>
</evidence>
<dbReference type="Pfam" id="PF08313">
    <property type="entry name" value="SCA7"/>
    <property type="match status" value="1"/>
</dbReference>
<dbReference type="OrthoDB" id="21678at2759"/>
<evidence type="ECO:0000259" key="1">
    <source>
        <dbReference type="PROSITE" id="PS51505"/>
    </source>
</evidence>
<dbReference type="AlphaFoldDB" id="A0A4P9YX74"/>
<accession>A0A4P9YX74</accession>
<name>A0A4P9YX74_9FUNG</name>
<evidence type="ECO:0000313" key="3">
    <source>
        <dbReference type="Proteomes" id="UP000278143"/>
    </source>
</evidence>
<proteinExistence type="predicted"/>
<dbReference type="Proteomes" id="UP000278143">
    <property type="component" value="Unassembled WGS sequence"/>
</dbReference>
<dbReference type="InterPro" id="IPR013243">
    <property type="entry name" value="SCA7_dom"/>
</dbReference>
<dbReference type="PANTHER" id="PTHR47805:SF1">
    <property type="entry name" value="SAGA-ASSOCIATED FACTOR 73"/>
    <property type="match status" value="1"/>
</dbReference>
<dbReference type="EMBL" id="KZ990579">
    <property type="protein sequence ID" value="RKP23921.1"/>
    <property type="molecule type" value="Genomic_DNA"/>
</dbReference>
<reference evidence="3" key="1">
    <citation type="journal article" date="2018" name="Nat. Microbiol.">
        <title>Leveraging single-cell genomics to expand the fungal tree of life.</title>
        <authorList>
            <person name="Ahrendt S.R."/>
            <person name="Quandt C.A."/>
            <person name="Ciobanu D."/>
            <person name="Clum A."/>
            <person name="Salamov A."/>
            <person name="Andreopoulos B."/>
            <person name="Cheng J.F."/>
            <person name="Woyke T."/>
            <person name="Pelin A."/>
            <person name="Henrissat B."/>
            <person name="Reynolds N.K."/>
            <person name="Benny G.L."/>
            <person name="Smith M.E."/>
            <person name="James T.Y."/>
            <person name="Grigoriev I.V."/>
        </authorList>
    </citation>
    <scope>NUCLEOTIDE SEQUENCE [LARGE SCALE GENOMIC DNA]</scope>
    <source>
        <strain evidence="3">Benny S71-1</strain>
    </source>
</reference>
<dbReference type="PANTHER" id="PTHR47805">
    <property type="entry name" value="SAGA-ASSOCIATED FACTOR 73"/>
    <property type="match status" value="1"/>
</dbReference>
<feature type="non-terminal residue" evidence="2">
    <location>
        <position position="1"/>
    </location>
</feature>
<organism evidence="2 3">
    <name type="scientific">Syncephalis pseudoplumigaleata</name>
    <dbReference type="NCBI Taxonomy" id="1712513"/>
    <lineage>
        <taxon>Eukaryota</taxon>
        <taxon>Fungi</taxon>
        <taxon>Fungi incertae sedis</taxon>
        <taxon>Zoopagomycota</taxon>
        <taxon>Zoopagomycotina</taxon>
        <taxon>Zoopagomycetes</taxon>
        <taxon>Zoopagales</taxon>
        <taxon>Piptocephalidaceae</taxon>
        <taxon>Syncephalis</taxon>
    </lineage>
</organism>
<dbReference type="GO" id="GO:0000124">
    <property type="term" value="C:SAGA complex"/>
    <property type="evidence" value="ECO:0007669"/>
    <property type="project" value="InterPro"/>
</dbReference>
<feature type="non-terminal residue" evidence="2">
    <location>
        <position position="53"/>
    </location>
</feature>
<protein>
    <submittedName>
        <fullName evidence="2">SCA7 domain-containing protein</fullName>
    </submittedName>
</protein>
<dbReference type="InterPro" id="IPR037804">
    <property type="entry name" value="SGF73"/>
</dbReference>
<gene>
    <name evidence="2" type="ORF">SYNPS1DRAFT_6354</name>
</gene>
<feature type="domain" description="SCA7" evidence="1">
    <location>
        <begin position="1"/>
        <end position="53"/>
    </location>
</feature>
<keyword evidence="3" id="KW-1185">Reference proteome</keyword>
<sequence>RRPGPVDLDKQCGVMLPTNQPCSRSLTCKTHSMSLKRGVVGRSQPYDVLYAAY</sequence>